<comment type="caution">
    <text evidence="1">The sequence shown here is derived from an EMBL/GenBank/DDBJ whole genome shotgun (WGS) entry which is preliminary data.</text>
</comment>
<gene>
    <name evidence="1" type="ORF">MAE02_26650</name>
</gene>
<keyword evidence="2" id="KW-1185">Reference proteome</keyword>
<dbReference type="Proteomes" id="UP000321085">
    <property type="component" value="Unassembled WGS sequence"/>
</dbReference>
<evidence type="ECO:0000313" key="1">
    <source>
        <dbReference type="EMBL" id="GEO14969.1"/>
    </source>
</evidence>
<reference evidence="1 2" key="1">
    <citation type="submission" date="2019-07" db="EMBL/GenBank/DDBJ databases">
        <title>Whole genome shotgun sequence of Microvirga aerophila NBRC 106136.</title>
        <authorList>
            <person name="Hosoyama A."/>
            <person name="Uohara A."/>
            <person name="Ohji S."/>
            <person name="Ichikawa N."/>
        </authorList>
    </citation>
    <scope>NUCLEOTIDE SEQUENCE [LARGE SCALE GENOMIC DNA]</scope>
    <source>
        <strain evidence="1 2">NBRC 106136</strain>
    </source>
</reference>
<name>A0A512BSL3_9HYPH</name>
<proteinExistence type="predicted"/>
<dbReference type="EMBL" id="BJYU01000033">
    <property type="protein sequence ID" value="GEO14969.1"/>
    <property type="molecule type" value="Genomic_DNA"/>
</dbReference>
<evidence type="ECO:0000313" key="2">
    <source>
        <dbReference type="Proteomes" id="UP000321085"/>
    </source>
</evidence>
<dbReference type="AlphaFoldDB" id="A0A512BSL3"/>
<dbReference type="RefSeq" id="WP_147021775.1">
    <property type="nucleotide sequence ID" value="NZ_BJYU01000033.1"/>
</dbReference>
<organism evidence="1 2">
    <name type="scientific">Microvirga aerophila</name>
    <dbReference type="NCBI Taxonomy" id="670291"/>
    <lineage>
        <taxon>Bacteria</taxon>
        <taxon>Pseudomonadati</taxon>
        <taxon>Pseudomonadota</taxon>
        <taxon>Alphaproteobacteria</taxon>
        <taxon>Hyphomicrobiales</taxon>
        <taxon>Methylobacteriaceae</taxon>
        <taxon>Microvirga</taxon>
    </lineage>
</organism>
<sequence length="75" mass="8396">MASAHNKVHKQRRTVLNRARTLAQSGSYTDFSGIVAAMRDVEGFDTAQRWFAEAAFRAQLNRLCELANTKRVASP</sequence>
<protein>
    <submittedName>
        <fullName evidence="1">Uncharacterized protein</fullName>
    </submittedName>
</protein>
<accession>A0A512BSL3</accession>